<dbReference type="EMBL" id="CP002156">
    <property type="protein sequence ID" value="ADM08549.1"/>
    <property type="molecule type" value="Genomic_DNA"/>
</dbReference>
<evidence type="ECO:0000313" key="1">
    <source>
        <dbReference type="EMBL" id="ADM08549.1"/>
    </source>
</evidence>
<reference evidence="1 2" key="2">
    <citation type="journal article" date="2011" name="J. Bacteriol.">
        <title>Complete genome sequence of strain HTCC2503T of Parvularcula bermudensis, the type species of the order "Parvularculales" in the class Alphaproteobacteria.</title>
        <authorList>
            <person name="Oh H.M."/>
            <person name="Kang I."/>
            <person name="Vergin K.L."/>
            <person name="Kang D."/>
            <person name="Rhee K.H."/>
            <person name="Giovannoni S.J."/>
            <person name="Cho J.C."/>
        </authorList>
    </citation>
    <scope>NUCLEOTIDE SEQUENCE [LARGE SCALE GENOMIC DNA]</scope>
    <source>
        <strain evidence="2">ATCC BAA-594 / HTCC2503 / KCTC 12087</strain>
    </source>
</reference>
<dbReference type="Proteomes" id="UP000001302">
    <property type="component" value="Chromosome"/>
</dbReference>
<gene>
    <name evidence="1" type="ordered locus">PB2503_02357</name>
</gene>
<sequence>MTFCDRRPWLVATAFPTEGGAERVAGAEGAFASAGSSTKAAGEERPSLSDHLNGRGYHLRTAIDITVHI</sequence>
<dbReference type="KEGG" id="pbr:PB2503_02357"/>
<protein>
    <submittedName>
        <fullName evidence="1">Uncharacterized protein</fullName>
    </submittedName>
</protein>
<reference evidence="2" key="1">
    <citation type="submission" date="2010-08" db="EMBL/GenBank/DDBJ databases">
        <title>Genome sequence of Parvularcula bermudensis HTCC2503.</title>
        <authorList>
            <person name="Kang D.-M."/>
            <person name="Oh H.-M."/>
            <person name="Cho J.-C."/>
        </authorList>
    </citation>
    <scope>NUCLEOTIDE SEQUENCE [LARGE SCALE GENOMIC DNA]</scope>
    <source>
        <strain evidence="2">ATCC BAA-594 / HTCC2503 / KCTC 12087</strain>
    </source>
</reference>
<name>E0TCB6_PARBH</name>
<organism evidence="1 2">
    <name type="scientific">Parvularcula bermudensis (strain ATCC BAA-594 / HTCC2503 / KCTC 12087)</name>
    <dbReference type="NCBI Taxonomy" id="314260"/>
    <lineage>
        <taxon>Bacteria</taxon>
        <taxon>Pseudomonadati</taxon>
        <taxon>Pseudomonadota</taxon>
        <taxon>Alphaproteobacteria</taxon>
        <taxon>Parvularculales</taxon>
        <taxon>Parvularculaceae</taxon>
        <taxon>Parvularcula</taxon>
    </lineage>
</organism>
<dbReference type="STRING" id="314260.PB2503_02357"/>
<proteinExistence type="predicted"/>
<accession>E0TCB6</accession>
<dbReference type="RefSeq" id="WP_013299523.1">
    <property type="nucleotide sequence ID" value="NC_014414.1"/>
</dbReference>
<evidence type="ECO:0000313" key="2">
    <source>
        <dbReference type="Proteomes" id="UP000001302"/>
    </source>
</evidence>
<dbReference type="AlphaFoldDB" id="E0TCB6"/>
<keyword evidence="2" id="KW-1185">Reference proteome</keyword>
<dbReference type="HOGENOM" id="CLU_2772142_0_0_5"/>